<keyword evidence="2" id="KW-1185">Reference proteome</keyword>
<accession>A0AAD8EQI2</accession>
<dbReference type="EMBL" id="JASPKZ010001350">
    <property type="protein sequence ID" value="KAJ9598092.1"/>
    <property type="molecule type" value="Genomic_DNA"/>
</dbReference>
<feature type="non-terminal residue" evidence="1">
    <location>
        <position position="1"/>
    </location>
</feature>
<reference evidence="1" key="2">
    <citation type="submission" date="2023-05" db="EMBL/GenBank/DDBJ databases">
        <authorList>
            <person name="Fouks B."/>
        </authorList>
    </citation>
    <scope>NUCLEOTIDE SEQUENCE</scope>
    <source>
        <strain evidence="1">Stay&amp;Tobe</strain>
        <tissue evidence="1">Testes</tissue>
    </source>
</reference>
<reference evidence="1" key="1">
    <citation type="journal article" date="2023" name="IScience">
        <title>Live-bearing cockroach genome reveals convergent evolutionary mechanisms linked to viviparity in insects and beyond.</title>
        <authorList>
            <person name="Fouks B."/>
            <person name="Harrison M.C."/>
            <person name="Mikhailova A.A."/>
            <person name="Marchal E."/>
            <person name="English S."/>
            <person name="Carruthers M."/>
            <person name="Jennings E.C."/>
            <person name="Chiamaka E.L."/>
            <person name="Frigard R.A."/>
            <person name="Pippel M."/>
            <person name="Attardo G.M."/>
            <person name="Benoit J.B."/>
            <person name="Bornberg-Bauer E."/>
            <person name="Tobe S.S."/>
        </authorList>
    </citation>
    <scope>NUCLEOTIDE SEQUENCE</scope>
    <source>
        <strain evidence="1">Stay&amp;Tobe</strain>
    </source>
</reference>
<feature type="non-terminal residue" evidence="1">
    <location>
        <position position="115"/>
    </location>
</feature>
<name>A0AAD8EQI2_DIPPU</name>
<organism evidence="1 2">
    <name type="scientific">Diploptera punctata</name>
    <name type="common">Pacific beetle cockroach</name>
    <dbReference type="NCBI Taxonomy" id="6984"/>
    <lineage>
        <taxon>Eukaryota</taxon>
        <taxon>Metazoa</taxon>
        <taxon>Ecdysozoa</taxon>
        <taxon>Arthropoda</taxon>
        <taxon>Hexapoda</taxon>
        <taxon>Insecta</taxon>
        <taxon>Pterygota</taxon>
        <taxon>Neoptera</taxon>
        <taxon>Polyneoptera</taxon>
        <taxon>Dictyoptera</taxon>
        <taxon>Blattodea</taxon>
        <taxon>Blaberoidea</taxon>
        <taxon>Blaberidae</taxon>
        <taxon>Diplopterinae</taxon>
        <taxon>Diploptera</taxon>
    </lineage>
</organism>
<evidence type="ECO:0000313" key="2">
    <source>
        <dbReference type="Proteomes" id="UP001233999"/>
    </source>
</evidence>
<sequence length="115" mass="13113">SFFYCALCSYRNSKQALSERPALGQNYYGWMELFPDRGLTGESEYAKNILIEVDNSLNNCQATNVGHRSHITTSTPLSKRLRTYGEETYIYILMLKNSTDILCTNSIGWQSVIII</sequence>
<proteinExistence type="predicted"/>
<gene>
    <name evidence="1" type="ORF">L9F63_026806</name>
</gene>
<protein>
    <submittedName>
        <fullName evidence="1">Uncharacterized protein</fullName>
    </submittedName>
</protein>
<evidence type="ECO:0000313" key="1">
    <source>
        <dbReference type="EMBL" id="KAJ9598092.1"/>
    </source>
</evidence>
<dbReference type="AlphaFoldDB" id="A0AAD8EQI2"/>
<dbReference type="Proteomes" id="UP001233999">
    <property type="component" value="Unassembled WGS sequence"/>
</dbReference>
<comment type="caution">
    <text evidence="1">The sequence shown here is derived from an EMBL/GenBank/DDBJ whole genome shotgun (WGS) entry which is preliminary data.</text>
</comment>